<evidence type="ECO:0000259" key="5">
    <source>
        <dbReference type="Pfam" id="PF01523"/>
    </source>
</evidence>
<evidence type="ECO:0000256" key="3">
    <source>
        <dbReference type="ARBA" id="ARBA00022801"/>
    </source>
</evidence>
<dbReference type="Gene3D" id="3.30.2290.10">
    <property type="entry name" value="PmbA/TldD superfamily"/>
    <property type="match status" value="1"/>
</dbReference>
<dbReference type="InterPro" id="IPR045570">
    <property type="entry name" value="Metalloprtase-TldD/E_cen_dom"/>
</dbReference>
<evidence type="ECO:0000256" key="1">
    <source>
        <dbReference type="ARBA" id="ARBA00005836"/>
    </source>
</evidence>
<feature type="domain" description="Metalloprotease TldD/E central" evidence="7">
    <location>
        <begin position="115"/>
        <end position="229"/>
    </location>
</feature>
<accession>A0A832ZWE6</accession>
<dbReference type="InterPro" id="IPR035068">
    <property type="entry name" value="TldD/PmbA_N"/>
</dbReference>
<dbReference type="InterPro" id="IPR025502">
    <property type="entry name" value="TldD"/>
</dbReference>
<proteinExistence type="inferred from homology"/>
<comment type="caution">
    <text evidence="8">The sequence shown here is derived from an EMBL/GenBank/DDBJ whole genome shotgun (WGS) entry which is preliminary data.</text>
</comment>
<keyword evidence="2" id="KW-0645">Protease</keyword>
<evidence type="ECO:0000256" key="2">
    <source>
        <dbReference type="ARBA" id="ARBA00022670"/>
    </source>
</evidence>
<dbReference type="GO" id="GO:0005829">
    <property type="term" value="C:cytosol"/>
    <property type="evidence" value="ECO:0007669"/>
    <property type="project" value="TreeGrafter"/>
</dbReference>
<dbReference type="AlphaFoldDB" id="A0A832ZWE6"/>
<dbReference type="Pfam" id="PF19289">
    <property type="entry name" value="PmbA_TldD_3rd"/>
    <property type="match status" value="1"/>
</dbReference>
<evidence type="ECO:0000313" key="9">
    <source>
        <dbReference type="Proteomes" id="UP000608579"/>
    </source>
</evidence>
<dbReference type="Pfam" id="PF01523">
    <property type="entry name" value="PmbA_TldD_1st"/>
    <property type="match status" value="1"/>
</dbReference>
<evidence type="ECO:0000259" key="7">
    <source>
        <dbReference type="Pfam" id="PF19290"/>
    </source>
</evidence>
<evidence type="ECO:0000256" key="4">
    <source>
        <dbReference type="ARBA" id="ARBA00023049"/>
    </source>
</evidence>
<name>A0A832ZWE6_CALS0</name>
<dbReference type="InterPro" id="IPR051463">
    <property type="entry name" value="Peptidase_U62_metallo"/>
</dbReference>
<keyword evidence="4" id="KW-0482">Metalloprotease</keyword>
<dbReference type="SUPFAM" id="SSF111283">
    <property type="entry name" value="Putative modulator of DNA gyrase, PmbA/TldD"/>
    <property type="match status" value="1"/>
</dbReference>
<dbReference type="InterPro" id="IPR036059">
    <property type="entry name" value="TldD/PmbA_sf"/>
</dbReference>
<dbReference type="GO" id="GO:0008237">
    <property type="term" value="F:metallopeptidase activity"/>
    <property type="evidence" value="ECO:0007669"/>
    <property type="project" value="UniProtKB-KW"/>
</dbReference>
<feature type="domain" description="Metalloprotease TldD/E N-terminal" evidence="5">
    <location>
        <begin position="22"/>
        <end position="85"/>
    </location>
</feature>
<dbReference type="Pfam" id="PF19290">
    <property type="entry name" value="PmbA_TldD_2nd"/>
    <property type="match status" value="1"/>
</dbReference>
<comment type="similarity">
    <text evidence="1">Belongs to the peptidase U62 family.</text>
</comment>
<organism evidence="8 9">
    <name type="scientific">Caldiarchaeum subterraneum</name>
    <dbReference type="NCBI Taxonomy" id="311458"/>
    <lineage>
        <taxon>Archaea</taxon>
        <taxon>Nitrososphaerota</taxon>
        <taxon>Candidatus Caldarchaeales</taxon>
        <taxon>Candidatus Caldarchaeaceae</taxon>
        <taxon>Candidatus Caldarchaeum</taxon>
    </lineage>
</organism>
<dbReference type="PIRSF" id="PIRSF004919">
    <property type="entry name" value="TldD"/>
    <property type="match status" value="1"/>
</dbReference>
<dbReference type="InterPro" id="IPR002510">
    <property type="entry name" value="Metalloprtase-TldD/E_N"/>
</dbReference>
<protein>
    <submittedName>
        <fullName evidence="8">TldD/PmbA family protein</fullName>
    </submittedName>
</protein>
<dbReference type="InterPro" id="IPR045569">
    <property type="entry name" value="Metalloprtase-TldD/E_C"/>
</dbReference>
<evidence type="ECO:0000313" key="8">
    <source>
        <dbReference type="EMBL" id="HIQ29983.1"/>
    </source>
</evidence>
<dbReference type="EMBL" id="DQVM01000105">
    <property type="protein sequence ID" value="HIQ29983.1"/>
    <property type="molecule type" value="Genomic_DNA"/>
</dbReference>
<dbReference type="PANTHER" id="PTHR30624:SF11">
    <property type="entry name" value="ZINC-DEPENDENT PROTEASE, TLDD_PMBA FAMILY"/>
    <property type="match status" value="1"/>
</dbReference>
<dbReference type="GO" id="GO:0006508">
    <property type="term" value="P:proteolysis"/>
    <property type="evidence" value="ECO:0007669"/>
    <property type="project" value="UniProtKB-KW"/>
</dbReference>
<evidence type="ECO:0000259" key="6">
    <source>
        <dbReference type="Pfam" id="PF19289"/>
    </source>
</evidence>
<keyword evidence="3" id="KW-0378">Hydrolase</keyword>
<feature type="domain" description="Metalloprotease TldD/E C-terminal" evidence="6">
    <location>
        <begin position="239"/>
        <end position="476"/>
    </location>
</feature>
<dbReference type="PANTHER" id="PTHR30624">
    <property type="entry name" value="UNCHARACTERIZED PROTEIN TLDD AND PMBA"/>
    <property type="match status" value="1"/>
</dbReference>
<reference evidence="8" key="1">
    <citation type="journal article" date="2020" name="ISME J.">
        <title>Gammaproteobacteria mediating utilization of methyl-, sulfur- and petroleum organic compounds in deep ocean hydrothermal plumes.</title>
        <authorList>
            <person name="Zhou Z."/>
            <person name="Liu Y."/>
            <person name="Pan J."/>
            <person name="Cron B.R."/>
            <person name="Toner B.M."/>
            <person name="Anantharaman K."/>
            <person name="Breier J.A."/>
            <person name="Dick G.J."/>
            <person name="Li M."/>
        </authorList>
    </citation>
    <scope>NUCLEOTIDE SEQUENCE</scope>
    <source>
        <strain evidence="8">SZUA-1515</strain>
    </source>
</reference>
<gene>
    <name evidence="8" type="ORF">EYH45_05405</name>
</gene>
<dbReference type="Proteomes" id="UP000608579">
    <property type="component" value="Unassembled WGS sequence"/>
</dbReference>
<sequence>MVEDLLELAVDYARRLGASYSEARYQRDSSQRTVLKNGVPEFSSDHIEQGMGVRVLVDGALAFASTSELTRASVRKAVKNAIALARASANRKRNRIEFSDDKVERSKVVLKPRIPFDNVDTEARVELLREADNNAVETAERKGVKLVSRLLEVGCWVTEKHSINSDGGDVRSLTPRATADYFIVAFHQQRGSIQRFENLGEARGWEAVERWMLPERLAEETHDIAEALLRGEEPPREPVDLLLGPEIVGLVCHESAGHPGEADRMLGREAAQAGETYIKPELLGTRIGSEHVTIVDDPTLPHSFGYYLYDEECVKAGERILIENGVLKELLHNRETAKKLGTRSNASARANAFDREPIVRMANTYMKPGDYTVEEMISEVRDGVYVKSYQEWNIDDKRWNQRYVGVVAYRIRNGETTGLVRNPVVDLTTRGLYSSVAAVGKDLKFYAGYCGKGDPMQAIPVWFGGPTILLKNIRIGFRKPT</sequence>